<keyword evidence="2" id="KW-1185">Reference proteome</keyword>
<reference evidence="1 2" key="1">
    <citation type="journal article" date="2018" name="Nat. Genet.">
        <title>The Rosa genome provides new insights in the design of modern roses.</title>
        <authorList>
            <person name="Bendahmane M."/>
        </authorList>
    </citation>
    <scope>NUCLEOTIDE SEQUENCE [LARGE SCALE GENOMIC DNA]</scope>
    <source>
        <strain evidence="2">cv. Old Blush</strain>
    </source>
</reference>
<evidence type="ECO:0000313" key="2">
    <source>
        <dbReference type="Proteomes" id="UP000238479"/>
    </source>
</evidence>
<dbReference type="Proteomes" id="UP000238479">
    <property type="component" value="Chromosome 5"/>
</dbReference>
<dbReference type="STRING" id="74649.A0A2P6QGZ3"/>
<proteinExistence type="predicted"/>
<dbReference type="AlphaFoldDB" id="A0A2P6QGZ3"/>
<organism evidence="1 2">
    <name type="scientific">Rosa chinensis</name>
    <name type="common">China rose</name>
    <dbReference type="NCBI Taxonomy" id="74649"/>
    <lineage>
        <taxon>Eukaryota</taxon>
        <taxon>Viridiplantae</taxon>
        <taxon>Streptophyta</taxon>
        <taxon>Embryophyta</taxon>
        <taxon>Tracheophyta</taxon>
        <taxon>Spermatophyta</taxon>
        <taxon>Magnoliopsida</taxon>
        <taxon>eudicotyledons</taxon>
        <taxon>Gunneridae</taxon>
        <taxon>Pentapetalae</taxon>
        <taxon>rosids</taxon>
        <taxon>fabids</taxon>
        <taxon>Rosales</taxon>
        <taxon>Rosaceae</taxon>
        <taxon>Rosoideae</taxon>
        <taxon>Rosoideae incertae sedis</taxon>
        <taxon>Rosa</taxon>
    </lineage>
</organism>
<protein>
    <submittedName>
        <fullName evidence="1">Uncharacterized protein</fullName>
    </submittedName>
</protein>
<name>A0A2P6QGZ3_ROSCH</name>
<dbReference type="Gene3D" id="3.30.1120.90">
    <property type="entry name" value="Nucleosome assembly protein"/>
    <property type="match status" value="1"/>
</dbReference>
<dbReference type="Gramene" id="PRQ33446">
    <property type="protein sequence ID" value="PRQ33446"/>
    <property type="gene ID" value="RchiOBHm_Chr5g0057701"/>
</dbReference>
<dbReference type="InterPro" id="IPR037231">
    <property type="entry name" value="NAP-like_sf"/>
</dbReference>
<sequence length="85" mass="9838">MIDEDLPILRKAIGTDIEWYSRTRLTPKLNEKRLYKGTNNWGSFFNFFSPPEVPRVIDGKAVSELIRRMIPSHTSMIVPDDTCVL</sequence>
<accession>A0A2P6QGZ3</accession>
<dbReference type="EMBL" id="PDCK01000043">
    <property type="protein sequence ID" value="PRQ33446.1"/>
    <property type="molecule type" value="Genomic_DNA"/>
</dbReference>
<comment type="caution">
    <text evidence="1">The sequence shown here is derived from an EMBL/GenBank/DDBJ whole genome shotgun (WGS) entry which is preliminary data.</text>
</comment>
<gene>
    <name evidence="1" type="ORF">RchiOBHm_Chr5g0057701</name>
</gene>
<evidence type="ECO:0000313" key="1">
    <source>
        <dbReference type="EMBL" id="PRQ33446.1"/>
    </source>
</evidence>
<dbReference type="SUPFAM" id="SSF143113">
    <property type="entry name" value="NAP-like"/>
    <property type="match status" value="1"/>
</dbReference>